<dbReference type="Pfam" id="PF05523">
    <property type="entry name" value="FdtA"/>
    <property type="match status" value="1"/>
</dbReference>
<feature type="region of interest" description="Disordered" evidence="1">
    <location>
        <begin position="1"/>
        <end position="27"/>
    </location>
</feature>
<dbReference type="InterPro" id="IPR011051">
    <property type="entry name" value="RmlC_Cupin_sf"/>
</dbReference>
<accession>A0A1G7JJS2</accession>
<name>A0A1G7JJS2_9ACTN</name>
<protein>
    <submittedName>
        <fullName evidence="3">WxcM-like, C-terminal</fullName>
    </submittedName>
</protein>
<evidence type="ECO:0000313" key="3">
    <source>
        <dbReference type="EMBL" id="SDF25136.1"/>
    </source>
</evidence>
<sequence>MALDERRSLGPGRRTTDWNPRPQGDGAGCRIVDLPRITDPRGNLTMIEGGDHVPFDIARVYYLYDVPGGESRGGHAHRDLQQLIVAASGSFDVVVDDGSRTARFHLNRSYHGLYVPRLTWRELGNFSSGSVCLVMASLPYSEDDYYRDYDGFADARRAAEAAGELVAPAPA</sequence>
<dbReference type="Gene3D" id="2.60.120.10">
    <property type="entry name" value="Jelly Rolls"/>
    <property type="match status" value="1"/>
</dbReference>
<gene>
    <name evidence="3" type="ORF">SAMN05660662_1552</name>
</gene>
<dbReference type="AlphaFoldDB" id="A0A1G7JJS2"/>
<dbReference type="RefSeq" id="WP_091764611.1">
    <property type="nucleotide sequence ID" value="NZ_FNBT01000002.1"/>
</dbReference>
<dbReference type="EMBL" id="FNBT01000002">
    <property type="protein sequence ID" value="SDF25136.1"/>
    <property type="molecule type" value="Genomic_DNA"/>
</dbReference>
<evidence type="ECO:0000259" key="2">
    <source>
        <dbReference type="Pfam" id="PF05523"/>
    </source>
</evidence>
<dbReference type="InterPro" id="IPR014710">
    <property type="entry name" value="RmlC-like_jellyroll"/>
</dbReference>
<dbReference type="SUPFAM" id="SSF51182">
    <property type="entry name" value="RmlC-like cupins"/>
    <property type="match status" value="1"/>
</dbReference>
<proteinExistence type="predicted"/>
<dbReference type="OrthoDB" id="2643438at2"/>
<keyword evidence="4" id="KW-1185">Reference proteome</keyword>
<evidence type="ECO:0000313" key="4">
    <source>
        <dbReference type="Proteomes" id="UP000199406"/>
    </source>
</evidence>
<reference evidence="4" key="1">
    <citation type="submission" date="2016-10" db="EMBL/GenBank/DDBJ databases">
        <authorList>
            <person name="Varghese N."/>
            <person name="Submissions S."/>
        </authorList>
    </citation>
    <scope>NUCLEOTIDE SEQUENCE [LARGE SCALE GENOMIC DNA]</scope>
    <source>
        <strain evidence="4">DSM 44268</strain>
    </source>
</reference>
<dbReference type="STRING" id="1550231.SAMN05660662_1552"/>
<evidence type="ECO:0000256" key="1">
    <source>
        <dbReference type="SAM" id="MobiDB-lite"/>
    </source>
</evidence>
<dbReference type="CDD" id="cd20292">
    <property type="entry name" value="cupin_QdtA-like"/>
    <property type="match status" value="1"/>
</dbReference>
<dbReference type="InterPro" id="IPR008894">
    <property type="entry name" value="QdtA_cupin_dom"/>
</dbReference>
<organism evidence="3 4">
    <name type="scientific">Blastococcus aurantiacus</name>
    <dbReference type="NCBI Taxonomy" id="1550231"/>
    <lineage>
        <taxon>Bacteria</taxon>
        <taxon>Bacillati</taxon>
        <taxon>Actinomycetota</taxon>
        <taxon>Actinomycetes</taxon>
        <taxon>Geodermatophilales</taxon>
        <taxon>Geodermatophilaceae</taxon>
        <taxon>Blastococcus</taxon>
    </lineage>
</organism>
<dbReference type="Proteomes" id="UP000199406">
    <property type="component" value="Unassembled WGS sequence"/>
</dbReference>
<feature type="domain" description="Sugar 3,4-ketoisomerase QdtA cupin" evidence="2">
    <location>
        <begin position="28"/>
        <end position="156"/>
    </location>
</feature>